<dbReference type="RefSeq" id="WP_158978593.1">
    <property type="nucleotide sequence ID" value="NZ_WSFO01000004.1"/>
</dbReference>
<evidence type="ECO:0000313" key="3">
    <source>
        <dbReference type="Proteomes" id="UP000441586"/>
    </source>
</evidence>
<feature type="transmembrane region" description="Helical" evidence="1">
    <location>
        <begin position="12"/>
        <end position="28"/>
    </location>
</feature>
<protein>
    <submittedName>
        <fullName evidence="2">Uncharacterized protein</fullName>
    </submittedName>
</protein>
<keyword evidence="1" id="KW-0812">Transmembrane</keyword>
<sequence length="54" mass="6120">MRNSDRERKTQRLFYALILGLLVAYAGLKYRHISLAFTAYEGQVLKSNTSGVAK</sequence>
<dbReference type="AlphaFoldDB" id="A0A6A4RH03"/>
<dbReference type="Proteomes" id="UP000441586">
    <property type="component" value="Unassembled WGS sequence"/>
</dbReference>
<gene>
    <name evidence="2" type="ORF">GP644_08125</name>
</gene>
<reference evidence="2 3" key="1">
    <citation type="submission" date="2019-12" db="EMBL/GenBank/DDBJ databases">
        <authorList>
            <person name="Zhang Y.-J."/>
        </authorList>
    </citation>
    <scope>NUCLEOTIDE SEQUENCE [LARGE SCALE GENOMIC DNA]</scope>
    <source>
        <strain evidence="2 3">H18S-6</strain>
    </source>
</reference>
<evidence type="ECO:0000256" key="1">
    <source>
        <dbReference type="SAM" id="Phobius"/>
    </source>
</evidence>
<keyword evidence="1" id="KW-1133">Transmembrane helix</keyword>
<organism evidence="2 3">
    <name type="scientific">Parasedimentitalea maritima</name>
    <dbReference type="NCBI Taxonomy" id="2578117"/>
    <lineage>
        <taxon>Bacteria</taxon>
        <taxon>Pseudomonadati</taxon>
        <taxon>Pseudomonadota</taxon>
        <taxon>Alphaproteobacteria</taxon>
        <taxon>Rhodobacterales</taxon>
        <taxon>Paracoccaceae</taxon>
        <taxon>Parasedimentitalea</taxon>
    </lineage>
</organism>
<accession>A0A6A4RH03</accession>
<name>A0A6A4RH03_9RHOB</name>
<keyword evidence="1" id="KW-0472">Membrane</keyword>
<dbReference type="EMBL" id="WSFO01000004">
    <property type="protein sequence ID" value="KAE9630361.1"/>
    <property type="molecule type" value="Genomic_DNA"/>
</dbReference>
<proteinExistence type="predicted"/>
<evidence type="ECO:0000313" key="2">
    <source>
        <dbReference type="EMBL" id="KAE9630361.1"/>
    </source>
</evidence>
<comment type="caution">
    <text evidence="2">The sequence shown here is derived from an EMBL/GenBank/DDBJ whole genome shotgun (WGS) entry which is preliminary data.</text>
</comment>